<keyword evidence="15 18" id="KW-0496">Mitochondrion</keyword>
<feature type="domain" description="Cytochrome oxidase subunit II copper A binding" evidence="20">
    <location>
        <begin position="92"/>
        <end position="229"/>
    </location>
</feature>
<geneLocation type="mitochondrion" evidence="22"/>
<dbReference type="Gene3D" id="2.60.40.420">
    <property type="entry name" value="Cupredoxins - blue copper proteins"/>
    <property type="match status" value="1"/>
</dbReference>
<dbReference type="PANTHER" id="PTHR22888:SF9">
    <property type="entry name" value="CYTOCHROME C OXIDASE SUBUNIT 2"/>
    <property type="match status" value="1"/>
</dbReference>
<dbReference type="SUPFAM" id="SSF81464">
    <property type="entry name" value="Cytochrome c oxidase subunit II-like, transmembrane region"/>
    <property type="match status" value="1"/>
</dbReference>
<evidence type="ECO:0000256" key="5">
    <source>
        <dbReference type="ARBA" id="ARBA00022448"/>
    </source>
</evidence>
<reference evidence="22" key="1">
    <citation type="submission" date="2018-11" db="EMBL/GenBank/DDBJ databases">
        <authorList>
            <person name="Xiong M."/>
            <person name="Zhang Y.-Z."/>
        </authorList>
    </citation>
    <scope>NUCLEOTIDE SEQUENCE</scope>
    <source>
        <strain evidence="22">E8-001B</strain>
    </source>
</reference>
<evidence type="ECO:0000256" key="1">
    <source>
        <dbReference type="ARBA" id="ARBA00004448"/>
    </source>
</evidence>
<dbReference type="CDD" id="cd13912">
    <property type="entry name" value="CcO_II_C"/>
    <property type="match status" value="1"/>
</dbReference>
<evidence type="ECO:0000256" key="11">
    <source>
        <dbReference type="ARBA" id="ARBA00022967"/>
    </source>
</evidence>
<dbReference type="InterPro" id="IPR008972">
    <property type="entry name" value="Cupredoxin"/>
</dbReference>
<evidence type="ECO:0000256" key="14">
    <source>
        <dbReference type="ARBA" id="ARBA00023008"/>
    </source>
</evidence>
<sequence>MSIWGNLLLQDGNSSIMENLILFHDHAMVVIMMILMLILYFFIFMLSNKFLNRFMFEGQVIEIIWTVVPVVLLVFLAVPSLKILYLSDEIFNSFLSFKVLGHQWYWSYEYNDFKDLNFDSFMLSDSSSPQENLDFFFRLLDVDNRFVVPMNLNLRVLISSLDVIHSFALPSIGIKIDAVPGRLNQVSMNLIRPGVYFGQCSEICGVNHSFMPVVLEVTSINNFLHWINNV</sequence>
<dbReference type="Pfam" id="PF02790">
    <property type="entry name" value="COX2_TM"/>
    <property type="match status" value="1"/>
</dbReference>
<keyword evidence="16 18" id="KW-0472">Membrane</keyword>
<keyword evidence="12 18" id="KW-0249">Electron transport</keyword>
<dbReference type="PROSITE" id="PS50857">
    <property type="entry name" value="COX2_CUA"/>
    <property type="match status" value="1"/>
</dbReference>
<dbReference type="InterPro" id="IPR034210">
    <property type="entry name" value="CcO_II_C"/>
</dbReference>
<keyword evidence="5 18" id="KW-0813">Transport</keyword>
<evidence type="ECO:0000256" key="7">
    <source>
        <dbReference type="ARBA" id="ARBA00022692"/>
    </source>
</evidence>
<evidence type="ECO:0000256" key="2">
    <source>
        <dbReference type="ARBA" id="ARBA00007866"/>
    </source>
</evidence>
<keyword evidence="9 18" id="KW-0999">Mitochondrion inner membrane</keyword>
<keyword evidence="8 18" id="KW-0479">Metal-binding</keyword>
<organism evidence="22">
    <name type="scientific">Encyrtus sasakii</name>
    <dbReference type="NCBI Taxonomy" id="1914890"/>
    <lineage>
        <taxon>Eukaryota</taxon>
        <taxon>Metazoa</taxon>
        <taxon>Ecdysozoa</taxon>
        <taxon>Arthropoda</taxon>
        <taxon>Hexapoda</taxon>
        <taxon>Insecta</taxon>
        <taxon>Pterygota</taxon>
        <taxon>Neoptera</taxon>
        <taxon>Endopterygota</taxon>
        <taxon>Hymenoptera</taxon>
        <taxon>Apocrita</taxon>
        <taxon>Proctotrupomorpha</taxon>
        <taxon>Chalcidoidea</taxon>
        <taxon>Encyrtidae</taxon>
        <taxon>Encyrtinae</taxon>
        <taxon>Encyrtus</taxon>
    </lineage>
</organism>
<evidence type="ECO:0000256" key="3">
    <source>
        <dbReference type="ARBA" id="ARBA00011164"/>
    </source>
</evidence>
<comment type="subcellular location">
    <subcellularLocation>
        <location evidence="1 18">Mitochondrion inner membrane</location>
        <topology evidence="1 18">Multi-pass membrane protein</topology>
    </subcellularLocation>
</comment>
<keyword evidence="13 19" id="KW-1133">Transmembrane helix</keyword>
<keyword evidence="10" id="KW-0460">Magnesium</keyword>
<dbReference type="GO" id="GO:0016491">
    <property type="term" value="F:oxidoreductase activity"/>
    <property type="evidence" value="ECO:0007669"/>
    <property type="project" value="InterPro"/>
</dbReference>
<evidence type="ECO:0000256" key="16">
    <source>
        <dbReference type="ARBA" id="ARBA00023136"/>
    </source>
</evidence>
<evidence type="ECO:0000259" key="21">
    <source>
        <dbReference type="PROSITE" id="PS50999"/>
    </source>
</evidence>
<dbReference type="InterPro" id="IPR011759">
    <property type="entry name" value="Cyt_c_oxidase_su2_TM_dom"/>
</dbReference>
<dbReference type="PRINTS" id="PR01166">
    <property type="entry name" value="CYCOXIDASEII"/>
</dbReference>
<dbReference type="EMBL" id="MK189126">
    <property type="protein sequence ID" value="QGA74441.1"/>
    <property type="molecule type" value="Genomic_DNA"/>
</dbReference>
<feature type="transmembrane region" description="Helical" evidence="19">
    <location>
        <begin position="21"/>
        <end position="43"/>
    </location>
</feature>
<dbReference type="InterPro" id="IPR036257">
    <property type="entry name" value="Cyt_c_oxidase_su2_TM_sf"/>
</dbReference>
<dbReference type="PANTHER" id="PTHR22888">
    <property type="entry name" value="CYTOCHROME C OXIDASE, SUBUNIT II"/>
    <property type="match status" value="1"/>
</dbReference>
<dbReference type="Gene3D" id="1.10.287.90">
    <property type="match status" value="1"/>
</dbReference>
<evidence type="ECO:0000256" key="9">
    <source>
        <dbReference type="ARBA" id="ARBA00022792"/>
    </source>
</evidence>
<keyword evidence="6 18" id="KW-0679">Respiratory chain</keyword>
<evidence type="ECO:0000256" key="17">
    <source>
        <dbReference type="ARBA" id="ARBA00049512"/>
    </source>
</evidence>
<dbReference type="FunFam" id="2.60.40.420:FF:000001">
    <property type="entry name" value="Cytochrome c oxidase subunit 2"/>
    <property type="match status" value="1"/>
</dbReference>
<keyword evidence="11" id="KW-1278">Translocase</keyword>
<comment type="subunit">
    <text evidence="3">Component of the cytochrome c oxidase (complex IV, CIV), a multisubunit enzyme composed of a catalytic core of 3 subunits and several supernumerary subunits. The complex exists as a monomer or a dimer and forms supercomplexes (SCs) in the inner mitochondrial membrane with ubiquinol-cytochrome c oxidoreductase (cytochrome b-c1 complex, complex III, CIII).</text>
</comment>
<dbReference type="PROSITE" id="PS00078">
    <property type="entry name" value="COX2"/>
    <property type="match status" value="1"/>
</dbReference>
<dbReference type="GO" id="GO:0004129">
    <property type="term" value="F:cytochrome-c oxidase activity"/>
    <property type="evidence" value="ECO:0007669"/>
    <property type="project" value="UniProtKB-EC"/>
</dbReference>
<dbReference type="GO" id="GO:0005743">
    <property type="term" value="C:mitochondrial inner membrane"/>
    <property type="evidence" value="ECO:0007669"/>
    <property type="project" value="UniProtKB-SubCell"/>
</dbReference>
<gene>
    <name evidence="22" type="primary">COX2</name>
</gene>
<evidence type="ECO:0000256" key="19">
    <source>
        <dbReference type="SAM" id="Phobius"/>
    </source>
</evidence>
<comment type="function">
    <text evidence="18">Component of the cytochrome c oxidase, the last enzyme in the mitochondrial electron transport chain which drives oxidative phosphorylation. The respiratory chain contains 3 multisubunit complexes succinate dehydrogenase (complex II, CII), ubiquinol-cytochrome c oxidoreductase (cytochrome b-c1 complex, complex III, CIII) and cytochrome c oxidase (complex IV, CIV), that cooperate to transfer electrons derived from NADH and succinate to molecular oxygen, creating an electrochemical gradient over the inner membrane that drives transmembrane transport and the ATP synthase. Cytochrome c oxidase is the component of the respiratory chain that catalyzes the reduction of oxygen to water. Electrons originating from reduced cytochrome c in the intermembrane space (IMS) are transferred via the dinuclear copper A center (CU(A)) of subunit 2 and heme A of subunit 1 to the active site in subunit 1, a binuclear center (BNC) formed by heme A3 and copper B (CU(B)). The BNC reduces molecular oxygen to 2 water molecules using 4 electrons from cytochrome c in the IMS and 4 protons from the mitochondrial matrix.</text>
</comment>
<evidence type="ECO:0000256" key="4">
    <source>
        <dbReference type="ARBA" id="ARBA00015946"/>
    </source>
</evidence>
<accession>A0A7S5FJX0</accession>
<keyword evidence="14 18" id="KW-0186">Copper</keyword>
<dbReference type="GO" id="GO:0042773">
    <property type="term" value="P:ATP synthesis coupled electron transport"/>
    <property type="evidence" value="ECO:0007669"/>
    <property type="project" value="TreeGrafter"/>
</dbReference>
<protein>
    <recommendedName>
        <fullName evidence="4 18">Cytochrome c oxidase subunit 2</fullName>
    </recommendedName>
</protein>
<dbReference type="PROSITE" id="PS50999">
    <property type="entry name" value="COX2_TM"/>
    <property type="match status" value="1"/>
</dbReference>
<dbReference type="InterPro" id="IPR014222">
    <property type="entry name" value="Cyt_c_oxidase_su2"/>
</dbReference>
<comment type="catalytic activity">
    <reaction evidence="17">
        <text>4 Fe(II)-[cytochrome c] + O2 + 8 H(+)(in) = 4 Fe(III)-[cytochrome c] + 2 H2O + 4 H(+)(out)</text>
        <dbReference type="Rhea" id="RHEA:11436"/>
        <dbReference type="Rhea" id="RHEA-COMP:10350"/>
        <dbReference type="Rhea" id="RHEA-COMP:14399"/>
        <dbReference type="ChEBI" id="CHEBI:15377"/>
        <dbReference type="ChEBI" id="CHEBI:15378"/>
        <dbReference type="ChEBI" id="CHEBI:15379"/>
        <dbReference type="ChEBI" id="CHEBI:29033"/>
        <dbReference type="ChEBI" id="CHEBI:29034"/>
        <dbReference type="EC" id="7.1.1.9"/>
    </reaction>
    <physiologicalReaction direction="left-to-right" evidence="17">
        <dbReference type="Rhea" id="RHEA:11437"/>
    </physiologicalReaction>
</comment>
<dbReference type="InterPro" id="IPR001505">
    <property type="entry name" value="Copper_CuA"/>
</dbReference>
<evidence type="ECO:0000256" key="6">
    <source>
        <dbReference type="ARBA" id="ARBA00022660"/>
    </source>
</evidence>
<comment type="cofactor">
    <cofactor evidence="18">
        <name>Cu cation</name>
        <dbReference type="ChEBI" id="CHEBI:23378"/>
    </cofactor>
    <text evidence="18">Binds a copper A center.</text>
</comment>
<dbReference type="GO" id="GO:0005507">
    <property type="term" value="F:copper ion binding"/>
    <property type="evidence" value="ECO:0007669"/>
    <property type="project" value="InterPro"/>
</dbReference>
<evidence type="ECO:0000313" key="22">
    <source>
        <dbReference type="EMBL" id="QGA74441.1"/>
    </source>
</evidence>
<dbReference type="Pfam" id="PF00116">
    <property type="entry name" value="COX2"/>
    <property type="match status" value="1"/>
</dbReference>
<feature type="transmembrane region" description="Helical" evidence="19">
    <location>
        <begin position="63"/>
        <end position="85"/>
    </location>
</feature>
<dbReference type="SUPFAM" id="SSF49503">
    <property type="entry name" value="Cupredoxins"/>
    <property type="match status" value="1"/>
</dbReference>
<name>A0A7S5FJX0_9HYME</name>
<dbReference type="AlphaFoldDB" id="A0A7S5FJX0"/>
<dbReference type="InterPro" id="IPR045187">
    <property type="entry name" value="CcO_II"/>
</dbReference>
<comment type="similarity">
    <text evidence="2 18">Belongs to the cytochrome c oxidase subunit 2 family.</text>
</comment>
<evidence type="ECO:0000256" key="18">
    <source>
        <dbReference type="RuleBase" id="RU000457"/>
    </source>
</evidence>
<evidence type="ECO:0000256" key="12">
    <source>
        <dbReference type="ARBA" id="ARBA00022982"/>
    </source>
</evidence>
<evidence type="ECO:0000256" key="8">
    <source>
        <dbReference type="ARBA" id="ARBA00022723"/>
    </source>
</evidence>
<evidence type="ECO:0000259" key="20">
    <source>
        <dbReference type="PROSITE" id="PS50857"/>
    </source>
</evidence>
<evidence type="ECO:0000256" key="10">
    <source>
        <dbReference type="ARBA" id="ARBA00022842"/>
    </source>
</evidence>
<evidence type="ECO:0000256" key="15">
    <source>
        <dbReference type="ARBA" id="ARBA00023128"/>
    </source>
</evidence>
<feature type="domain" description="Cytochrome oxidase subunit II transmembrane region profile" evidence="21">
    <location>
        <begin position="1"/>
        <end position="91"/>
    </location>
</feature>
<evidence type="ECO:0000256" key="13">
    <source>
        <dbReference type="ARBA" id="ARBA00022989"/>
    </source>
</evidence>
<proteinExistence type="inferred from homology"/>
<keyword evidence="7 18" id="KW-0812">Transmembrane</keyword>
<dbReference type="InterPro" id="IPR002429">
    <property type="entry name" value="CcO_II-like_C"/>
</dbReference>
<dbReference type="NCBIfam" id="TIGR02866">
    <property type="entry name" value="CoxB"/>
    <property type="match status" value="1"/>
</dbReference>